<protein>
    <submittedName>
        <fullName evidence="2">Uncharacterized protein</fullName>
    </submittedName>
</protein>
<comment type="caution">
    <text evidence="2">The sequence shown here is derived from an EMBL/GenBank/DDBJ whole genome shotgun (WGS) entry which is preliminary data.</text>
</comment>
<dbReference type="Proteomes" id="UP000024635">
    <property type="component" value="Unassembled WGS sequence"/>
</dbReference>
<feature type="region of interest" description="Disordered" evidence="1">
    <location>
        <begin position="51"/>
        <end position="74"/>
    </location>
</feature>
<dbReference type="EMBL" id="JARK01000014">
    <property type="protein sequence ID" value="EYC45881.1"/>
    <property type="molecule type" value="Genomic_DNA"/>
</dbReference>
<name>A0A016X1Y8_9BILA</name>
<reference evidence="3" key="1">
    <citation type="journal article" date="2015" name="Nat. Genet.">
        <title>The genome and transcriptome of the zoonotic hookworm Ancylostoma ceylanicum identify infection-specific gene families.</title>
        <authorList>
            <person name="Schwarz E.M."/>
            <person name="Hu Y."/>
            <person name="Antoshechkin I."/>
            <person name="Miller M.M."/>
            <person name="Sternberg P.W."/>
            <person name="Aroian R.V."/>
        </authorList>
    </citation>
    <scope>NUCLEOTIDE SEQUENCE</scope>
    <source>
        <strain evidence="3">HY135</strain>
    </source>
</reference>
<accession>A0A016X1Y8</accession>
<evidence type="ECO:0000313" key="2">
    <source>
        <dbReference type="EMBL" id="EYC45881.1"/>
    </source>
</evidence>
<gene>
    <name evidence="2" type="primary">Acey_s0414.g1035</name>
    <name evidence="2" type="ORF">Y032_0414g1035</name>
</gene>
<keyword evidence="3" id="KW-1185">Reference proteome</keyword>
<evidence type="ECO:0000256" key="1">
    <source>
        <dbReference type="SAM" id="MobiDB-lite"/>
    </source>
</evidence>
<sequence length="74" mass="8147">MIELLWDLADVLACSARGVVFKGGTHGNPHFRDRQITGQLILLFLSPPTSATPTARTLPQPRPAAIAESQRQRR</sequence>
<dbReference type="AlphaFoldDB" id="A0A016X1Y8"/>
<proteinExistence type="predicted"/>
<evidence type="ECO:0000313" key="3">
    <source>
        <dbReference type="Proteomes" id="UP000024635"/>
    </source>
</evidence>
<organism evidence="2 3">
    <name type="scientific">Ancylostoma ceylanicum</name>
    <dbReference type="NCBI Taxonomy" id="53326"/>
    <lineage>
        <taxon>Eukaryota</taxon>
        <taxon>Metazoa</taxon>
        <taxon>Ecdysozoa</taxon>
        <taxon>Nematoda</taxon>
        <taxon>Chromadorea</taxon>
        <taxon>Rhabditida</taxon>
        <taxon>Rhabditina</taxon>
        <taxon>Rhabditomorpha</taxon>
        <taxon>Strongyloidea</taxon>
        <taxon>Ancylostomatidae</taxon>
        <taxon>Ancylostomatinae</taxon>
        <taxon>Ancylostoma</taxon>
    </lineage>
</organism>